<dbReference type="Gene3D" id="3.30.465.10">
    <property type="match status" value="1"/>
</dbReference>
<feature type="domain" description="FAD-binding PCMH-type" evidence="4">
    <location>
        <begin position="1"/>
        <end position="174"/>
    </location>
</feature>
<accession>A0A437MHK6</accession>
<dbReference type="InterPro" id="IPR016166">
    <property type="entry name" value="FAD-bd_PCMH"/>
</dbReference>
<dbReference type="InterPro" id="IPR036318">
    <property type="entry name" value="FAD-bd_PCMH-like_sf"/>
</dbReference>
<dbReference type="InterPro" id="IPR016169">
    <property type="entry name" value="FAD-bd_PCMH_sub2"/>
</dbReference>
<evidence type="ECO:0000313" key="5">
    <source>
        <dbReference type="EMBL" id="RVT97111.1"/>
    </source>
</evidence>
<dbReference type="GO" id="GO:0016491">
    <property type="term" value="F:oxidoreductase activity"/>
    <property type="evidence" value="ECO:0007669"/>
    <property type="project" value="UniProtKB-KW"/>
</dbReference>
<evidence type="ECO:0000259" key="4">
    <source>
        <dbReference type="PROSITE" id="PS51387"/>
    </source>
</evidence>
<keyword evidence="3" id="KW-0560">Oxidoreductase</keyword>
<dbReference type="PANTHER" id="PTHR42659">
    <property type="entry name" value="XANTHINE DEHYDROGENASE SUBUNIT C-RELATED"/>
    <property type="match status" value="1"/>
</dbReference>
<dbReference type="InterPro" id="IPR051312">
    <property type="entry name" value="Diverse_Substr_Oxidored"/>
</dbReference>
<dbReference type="OrthoDB" id="9793944at2"/>
<sequence>MKPAAFDYARAATIPEAVAAMRDGARPLAGGQSLGPMLNLRLARPGKLVDIKRAEGMRGVALSASTARLGAALTHAEIEDRRVEDVTRGLLPHVARGIAYRAVRNRGTLGGSLCHADPAADWVTTMTGLGATMIAQGPAGERAIAAENFMLGAFTNALAEDEMLAAVEIPRLSPAARWGYAKINRKTGEFAMAIGLVILDGPWARVVAGAVEAPPALLPRAAAALLAGETSDLDAELAERLPHLSPADRKLRAVSLRRAIAMLSEAR</sequence>
<keyword evidence="6" id="KW-1185">Reference proteome</keyword>
<dbReference type="EMBL" id="SACL01000003">
    <property type="protein sequence ID" value="RVT97111.1"/>
    <property type="molecule type" value="Genomic_DNA"/>
</dbReference>
<dbReference type="InterPro" id="IPR002346">
    <property type="entry name" value="Mopterin_DH_FAD-bd"/>
</dbReference>
<evidence type="ECO:0000313" key="6">
    <source>
        <dbReference type="Proteomes" id="UP000282957"/>
    </source>
</evidence>
<evidence type="ECO:0000256" key="2">
    <source>
        <dbReference type="ARBA" id="ARBA00022827"/>
    </source>
</evidence>
<organism evidence="5 6">
    <name type="scientific">Rhodovarius crocodyli</name>
    <dbReference type="NCBI Taxonomy" id="1979269"/>
    <lineage>
        <taxon>Bacteria</taxon>
        <taxon>Pseudomonadati</taxon>
        <taxon>Pseudomonadota</taxon>
        <taxon>Alphaproteobacteria</taxon>
        <taxon>Acetobacterales</taxon>
        <taxon>Roseomonadaceae</taxon>
        <taxon>Rhodovarius</taxon>
    </lineage>
</organism>
<name>A0A437MHK6_9PROT</name>
<reference evidence="5 6" key="1">
    <citation type="submission" date="2019-01" db="EMBL/GenBank/DDBJ databases">
        <authorList>
            <person name="Chen W.-M."/>
        </authorList>
    </citation>
    <scope>NUCLEOTIDE SEQUENCE [LARGE SCALE GENOMIC DNA]</scope>
    <source>
        <strain evidence="5 6">CCP-6</strain>
    </source>
</reference>
<evidence type="ECO:0000256" key="1">
    <source>
        <dbReference type="ARBA" id="ARBA00022630"/>
    </source>
</evidence>
<dbReference type="Proteomes" id="UP000282957">
    <property type="component" value="Unassembled WGS sequence"/>
</dbReference>
<evidence type="ECO:0000256" key="3">
    <source>
        <dbReference type="ARBA" id="ARBA00023002"/>
    </source>
</evidence>
<dbReference type="PROSITE" id="PS51387">
    <property type="entry name" value="FAD_PCMH"/>
    <property type="match status" value="1"/>
</dbReference>
<dbReference type="Gene3D" id="3.30.43.10">
    <property type="entry name" value="Uridine Diphospho-n-acetylenolpyruvylglucosamine Reductase, domain 2"/>
    <property type="match status" value="1"/>
</dbReference>
<dbReference type="InterPro" id="IPR016167">
    <property type="entry name" value="FAD-bd_PCMH_sub1"/>
</dbReference>
<dbReference type="SUPFAM" id="SSF56176">
    <property type="entry name" value="FAD-binding/transporter-associated domain-like"/>
    <property type="match status" value="1"/>
</dbReference>
<dbReference type="GO" id="GO:0071949">
    <property type="term" value="F:FAD binding"/>
    <property type="evidence" value="ECO:0007669"/>
    <property type="project" value="InterPro"/>
</dbReference>
<dbReference type="Pfam" id="PF00941">
    <property type="entry name" value="FAD_binding_5"/>
    <property type="match status" value="1"/>
</dbReference>
<keyword evidence="1" id="KW-0285">Flavoprotein</keyword>
<comment type="caution">
    <text evidence="5">The sequence shown here is derived from an EMBL/GenBank/DDBJ whole genome shotgun (WGS) entry which is preliminary data.</text>
</comment>
<dbReference type="RefSeq" id="WP_127787758.1">
    <property type="nucleotide sequence ID" value="NZ_SACL01000003.1"/>
</dbReference>
<dbReference type="AlphaFoldDB" id="A0A437MHK6"/>
<gene>
    <name evidence="5" type="ORF">EOD42_12030</name>
</gene>
<protein>
    <submittedName>
        <fullName evidence="5">Carbon monoxide dehydrogenase</fullName>
    </submittedName>
</protein>
<proteinExistence type="predicted"/>
<keyword evidence="2" id="KW-0274">FAD</keyword>
<dbReference type="PANTHER" id="PTHR42659:SF2">
    <property type="entry name" value="XANTHINE DEHYDROGENASE SUBUNIT C-RELATED"/>
    <property type="match status" value="1"/>
</dbReference>